<evidence type="ECO:0000313" key="1">
    <source>
        <dbReference type="EMBL" id="MDE5418678.1"/>
    </source>
</evidence>
<accession>A0ABT5VVY3</accession>
<sequence>MDSKLVIQLLKSKTCEIQNLLDHFADKPLELEGGIELLESRINGLSQDFEILKRNIEPAPTHQVKEINEPVAKNISETELKPTEIIKEESKEIEKIAPPKEEVLSLEEKEITEIENKEEFEMPIVNDHAQAEPIKIISEKLSAQKLSDIQSAIGINDRFLFTRELFENNSEAYHSAISFVNEATNFDSVMSWVKNDQNWDLEDPTVVQFLEITKRKF</sequence>
<gene>
    <name evidence="1" type="ORF">L3049_11730</name>
</gene>
<organism evidence="1 2">
    <name type="scientific">Paralabilibaculum antarcticum</name>
    <dbReference type="NCBI Taxonomy" id="2912572"/>
    <lineage>
        <taxon>Bacteria</taxon>
        <taxon>Pseudomonadati</taxon>
        <taxon>Bacteroidota</taxon>
        <taxon>Bacteroidia</taxon>
        <taxon>Marinilabiliales</taxon>
        <taxon>Marinifilaceae</taxon>
        <taxon>Paralabilibaculum</taxon>
    </lineage>
</organism>
<proteinExistence type="predicted"/>
<dbReference type="EMBL" id="JAKJSC010000002">
    <property type="protein sequence ID" value="MDE5418678.1"/>
    <property type="molecule type" value="Genomic_DNA"/>
</dbReference>
<protein>
    <submittedName>
        <fullName evidence="1">Uncharacterized protein</fullName>
    </submittedName>
</protein>
<keyword evidence="2" id="KW-1185">Reference proteome</keyword>
<evidence type="ECO:0000313" key="2">
    <source>
        <dbReference type="Proteomes" id="UP001528920"/>
    </source>
</evidence>
<name>A0ABT5VVY3_9BACT</name>
<dbReference type="Proteomes" id="UP001528920">
    <property type="component" value="Unassembled WGS sequence"/>
</dbReference>
<comment type="caution">
    <text evidence="1">The sequence shown here is derived from an EMBL/GenBank/DDBJ whole genome shotgun (WGS) entry which is preliminary data.</text>
</comment>
<dbReference type="RefSeq" id="WP_275110013.1">
    <property type="nucleotide sequence ID" value="NZ_JAKJSC010000002.1"/>
</dbReference>
<reference evidence="1 2" key="1">
    <citation type="submission" date="2022-01" db="EMBL/GenBank/DDBJ databases">
        <title>Labilibaculum sp. nov, a marine bacterium isolated from Antarctica.</title>
        <authorList>
            <person name="Dai W."/>
        </authorList>
    </citation>
    <scope>NUCLEOTIDE SEQUENCE [LARGE SCALE GENOMIC DNA]</scope>
    <source>
        <strain evidence="1 2">DW002</strain>
    </source>
</reference>